<evidence type="ECO:0000256" key="2">
    <source>
        <dbReference type="ARBA" id="ARBA00022737"/>
    </source>
</evidence>
<proteinExistence type="predicted"/>
<feature type="domain" description="EGF-like" evidence="6">
    <location>
        <begin position="159"/>
        <end position="202"/>
    </location>
</feature>
<dbReference type="PROSITE" id="PS50940">
    <property type="entry name" value="CHIT_BIND_II"/>
    <property type="match status" value="1"/>
</dbReference>
<feature type="disulfide bond" evidence="4">
    <location>
        <begin position="236"/>
        <end position="245"/>
    </location>
</feature>
<evidence type="ECO:0000259" key="6">
    <source>
        <dbReference type="PROSITE" id="PS50026"/>
    </source>
</evidence>
<reference evidence="8" key="1">
    <citation type="submission" date="2021-02" db="EMBL/GenBank/DDBJ databases">
        <authorList>
            <person name="Nowell W R."/>
        </authorList>
    </citation>
    <scope>NUCLEOTIDE SEQUENCE</scope>
</reference>
<dbReference type="EMBL" id="CAJOAY010000679">
    <property type="protein sequence ID" value="CAF3714848.1"/>
    <property type="molecule type" value="Genomic_DNA"/>
</dbReference>
<protein>
    <submittedName>
        <fullName evidence="8">Uncharacterized protein</fullName>
    </submittedName>
</protein>
<evidence type="ECO:0000256" key="3">
    <source>
        <dbReference type="ARBA" id="ARBA00023157"/>
    </source>
</evidence>
<feature type="domain" description="EGF-like" evidence="6">
    <location>
        <begin position="206"/>
        <end position="246"/>
    </location>
</feature>
<dbReference type="GO" id="GO:0005576">
    <property type="term" value="C:extracellular region"/>
    <property type="evidence" value="ECO:0007669"/>
    <property type="project" value="InterPro"/>
</dbReference>
<evidence type="ECO:0000313" key="8">
    <source>
        <dbReference type="EMBL" id="CAF0918978.1"/>
    </source>
</evidence>
<evidence type="ECO:0000256" key="4">
    <source>
        <dbReference type="PROSITE-ProRule" id="PRU00076"/>
    </source>
</evidence>
<dbReference type="SMART" id="SM00181">
    <property type="entry name" value="EGF"/>
    <property type="match status" value="3"/>
</dbReference>
<dbReference type="Pfam" id="PF07974">
    <property type="entry name" value="EGF_2"/>
    <property type="match status" value="1"/>
</dbReference>
<keyword evidence="5" id="KW-0732">Signal</keyword>
<comment type="caution">
    <text evidence="4">Lacks conserved residue(s) required for the propagation of feature annotation.</text>
</comment>
<accession>A0A814AVE0</accession>
<dbReference type="InterPro" id="IPR051022">
    <property type="entry name" value="Notch_Cell-Fate_Det"/>
</dbReference>
<feature type="chain" id="PRO_5035683833" evidence="5">
    <location>
        <begin position="19"/>
        <end position="300"/>
    </location>
</feature>
<dbReference type="SUPFAM" id="SSF57196">
    <property type="entry name" value="EGF/Laminin"/>
    <property type="match status" value="1"/>
</dbReference>
<dbReference type="Gene3D" id="2.10.25.10">
    <property type="entry name" value="Laminin"/>
    <property type="match status" value="3"/>
</dbReference>
<comment type="caution">
    <text evidence="8">The sequence shown here is derived from an EMBL/GenBank/DDBJ whole genome shotgun (WGS) entry which is preliminary data.</text>
</comment>
<dbReference type="InterPro" id="IPR013111">
    <property type="entry name" value="EGF_extracell"/>
</dbReference>
<dbReference type="PANTHER" id="PTHR24049">
    <property type="entry name" value="CRUMBS FAMILY MEMBER"/>
    <property type="match status" value="1"/>
</dbReference>
<keyword evidence="2" id="KW-0677">Repeat</keyword>
<evidence type="ECO:0000313" key="10">
    <source>
        <dbReference type="Proteomes" id="UP000663891"/>
    </source>
</evidence>
<organism evidence="8 10">
    <name type="scientific">Adineta steineri</name>
    <dbReference type="NCBI Taxonomy" id="433720"/>
    <lineage>
        <taxon>Eukaryota</taxon>
        <taxon>Metazoa</taxon>
        <taxon>Spiralia</taxon>
        <taxon>Gnathifera</taxon>
        <taxon>Rotifera</taxon>
        <taxon>Eurotatoria</taxon>
        <taxon>Bdelloidea</taxon>
        <taxon>Adinetida</taxon>
        <taxon>Adinetidae</taxon>
        <taxon>Adineta</taxon>
    </lineage>
</organism>
<dbReference type="PROSITE" id="PS00022">
    <property type="entry name" value="EGF_1"/>
    <property type="match status" value="3"/>
</dbReference>
<dbReference type="Proteomes" id="UP000663891">
    <property type="component" value="Unassembled WGS sequence"/>
</dbReference>
<dbReference type="PROSITE" id="PS01186">
    <property type="entry name" value="EGF_2"/>
    <property type="match status" value="3"/>
</dbReference>
<sequence length="300" mass="33770">MMFVTILFLLISIRISNCIFCNDGSNPCQLDNPESSNAYFLPKNGYYCLDAFNGQIICTCPDNSTTRDRPCRICDRTPNPCGASPSLVTCTDINKSYSCLCNDEKGKLIVSTTSCDKRIITPVVVPEDICQNEGVRDPITNRCHCPSGFTGDECEHQEDDKLCDKIQCQSSGICSVRQIKSGGRNYQAKCLCRAGFDGDFCERQSVLGSCTSTFCLNGGICREREIGNSRYKYCQCRPGWNGLQCDKQYFRCKSVGDFVDEYMKNQGKYFWCIPYNNEYLIKQLSCPNGLKFNSEEQLCL</sequence>
<feature type="domain" description="Chitin-binding type-2" evidence="7">
    <location>
        <begin position="249"/>
        <end position="300"/>
    </location>
</feature>
<dbReference type="AlphaFoldDB" id="A0A814AVE0"/>
<dbReference type="InterPro" id="IPR002557">
    <property type="entry name" value="Chitin-bd_dom"/>
</dbReference>
<dbReference type="InterPro" id="IPR000742">
    <property type="entry name" value="EGF"/>
</dbReference>
<dbReference type="OrthoDB" id="10045365at2759"/>
<keyword evidence="3 4" id="KW-1015">Disulfide bond</keyword>
<evidence type="ECO:0000256" key="5">
    <source>
        <dbReference type="SAM" id="SignalP"/>
    </source>
</evidence>
<name>A0A814AVE0_9BILA</name>
<evidence type="ECO:0000313" key="9">
    <source>
        <dbReference type="EMBL" id="CAF3714848.1"/>
    </source>
</evidence>
<feature type="disulfide bond" evidence="4">
    <location>
        <begin position="192"/>
        <end position="201"/>
    </location>
</feature>
<dbReference type="PROSITE" id="PS50026">
    <property type="entry name" value="EGF_3"/>
    <property type="match status" value="3"/>
</dbReference>
<dbReference type="Proteomes" id="UP000663881">
    <property type="component" value="Unassembled WGS sequence"/>
</dbReference>
<evidence type="ECO:0000259" key="7">
    <source>
        <dbReference type="PROSITE" id="PS50940"/>
    </source>
</evidence>
<evidence type="ECO:0000256" key="1">
    <source>
        <dbReference type="ARBA" id="ARBA00022536"/>
    </source>
</evidence>
<feature type="domain" description="EGF-like" evidence="6">
    <location>
        <begin position="119"/>
        <end position="155"/>
    </location>
</feature>
<feature type="disulfide bond" evidence="4">
    <location>
        <begin position="145"/>
        <end position="154"/>
    </location>
</feature>
<dbReference type="EMBL" id="CAJNON010000073">
    <property type="protein sequence ID" value="CAF0918978.1"/>
    <property type="molecule type" value="Genomic_DNA"/>
</dbReference>
<gene>
    <name evidence="9" type="ORF">OKA104_LOCUS13444</name>
    <name evidence="8" type="ORF">VCS650_LOCUS10266</name>
</gene>
<dbReference type="GO" id="GO:0008061">
    <property type="term" value="F:chitin binding"/>
    <property type="evidence" value="ECO:0007669"/>
    <property type="project" value="InterPro"/>
</dbReference>
<keyword evidence="1 4" id="KW-0245">EGF-like domain</keyword>
<feature type="signal peptide" evidence="5">
    <location>
        <begin position="1"/>
        <end position="18"/>
    </location>
</feature>